<organism evidence="1 2">
    <name type="scientific">Ruegeria halocynthiae</name>
    <dbReference type="NCBI Taxonomy" id="985054"/>
    <lineage>
        <taxon>Bacteria</taxon>
        <taxon>Pseudomonadati</taxon>
        <taxon>Pseudomonadota</taxon>
        <taxon>Alphaproteobacteria</taxon>
        <taxon>Rhodobacterales</taxon>
        <taxon>Roseobacteraceae</taxon>
        <taxon>Ruegeria</taxon>
    </lineage>
</organism>
<sequence>MAGGCRKAINSRAVISATGIGTLPSEVASNQSLTNIYYFWNSVDVVTVQCPLCGLQLQHWSALVKGKLPQVRRKIQVPQSGLRARHVIAA</sequence>
<dbReference type="Proteomes" id="UP000183400">
    <property type="component" value="Unassembled WGS sequence"/>
</dbReference>
<dbReference type="EMBL" id="FNNP01000002">
    <property type="protein sequence ID" value="SDX03318.1"/>
    <property type="molecule type" value="Genomic_DNA"/>
</dbReference>
<name>A0A1H2YER4_9RHOB</name>
<proteinExistence type="predicted"/>
<protein>
    <submittedName>
        <fullName evidence="1">Uncharacterized protein</fullName>
    </submittedName>
</protein>
<evidence type="ECO:0000313" key="1">
    <source>
        <dbReference type="EMBL" id="SDX03318.1"/>
    </source>
</evidence>
<dbReference type="STRING" id="985054.SAMN05444358_102248"/>
<keyword evidence="2" id="KW-1185">Reference proteome</keyword>
<evidence type="ECO:0000313" key="2">
    <source>
        <dbReference type="Proteomes" id="UP000183400"/>
    </source>
</evidence>
<accession>A0A1H2YER4</accession>
<gene>
    <name evidence="1" type="ORF">SAMN05444358_102248</name>
</gene>
<dbReference type="AlphaFoldDB" id="A0A1H2YER4"/>
<reference evidence="2" key="1">
    <citation type="submission" date="2016-10" db="EMBL/GenBank/DDBJ databases">
        <authorList>
            <person name="Varghese N."/>
            <person name="Submissions S."/>
        </authorList>
    </citation>
    <scope>NUCLEOTIDE SEQUENCE [LARGE SCALE GENOMIC DNA]</scope>
    <source>
        <strain evidence="2">DSM 27839</strain>
    </source>
</reference>